<evidence type="ECO:0000256" key="3">
    <source>
        <dbReference type="ARBA" id="ARBA00022840"/>
    </source>
</evidence>
<dbReference type="Proteomes" id="UP000609874">
    <property type="component" value="Unassembled WGS sequence"/>
</dbReference>
<keyword evidence="6" id="KW-1185">Reference proteome</keyword>
<reference evidence="5 6" key="1">
    <citation type="submission" date="2020-08" db="EMBL/GenBank/DDBJ databases">
        <title>A Genomic Blueprint of the Chicken Gut Microbiome.</title>
        <authorList>
            <person name="Gilroy R."/>
            <person name="Ravi A."/>
            <person name="Getino M."/>
            <person name="Pursley I."/>
            <person name="Horton D.L."/>
            <person name="Alikhan N.-F."/>
            <person name="Baker D."/>
            <person name="Gharbi K."/>
            <person name="Hall N."/>
            <person name="Watson M."/>
            <person name="Adriaenssens E.M."/>
            <person name="Foster-Nyarko E."/>
            <person name="Jarju S."/>
            <person name="Secka A."/>
            <person name="Antonio M."/>
            <person name="Oren A."/>
            <person name="Chaudhuri R."/>
            <person name="La Ragione R.M."/>
            <person name="Hildebrand F."/>
            <person name="Pallen M.J."/>
        </authorList>
    </citation>
    <scope>NUCLEOTIDE SEQUENCE [LARGE SCALE GENOMIC DNA]</scope>
    <source>
        <strain evidence="5 6">Sa2CUA1</strain>
    </source>
</reference>
<dbReference type="SUPFAM" id="SSF100950">
    <property type="entry name" value="NagB/RpiA/CoA transferase-like"/>
    <property type="match status" value="1"/>
</dbReference>
<sequence>MSAEHKDPIRSRFRRQRRALGSAAATAEALASAAAPLLRDLPAHSLVACYLSMTGEPDTSRLLEDLDTAGHTVVVPVCEPDRQLSWRHWSPDIELAAGLFPGIPEPVGPSLGLDAVQGLELLFVPALAADAAGTRMGKGGGYYDRFLARYRAAGGTGRTIAIVYDHELLPAGELPAEAFDAPVDGVLTPSGFRPVPTSGVYT</sequence>
<evidence type="ECO:0000256" key="4">
    <source>
        <dbReference type="RuleBase" id="RU361279"/>
    </source>
</evidence>
<accession>A0ABR8USK8</accession>
<evidence type="ECO:0000256" key="1">
    <source>
        <dbReference type="ARBA" id="ARBA00010638"/>
    </source>
</evidence>
<dbReference type="PANTHER" id="PTHR23407">
    <property type="entry name" value="ATPASE INHIBITOR/5-FORMYLTETRAHYDROFOLATE CYCLO-LIGASE"/>
    <property type="match status" value="1"/>
</dbReference>
<keyword evidence="4" id="KW-0460">Magnesium</keyword>
<dbReference type="InterPro" id="IPR002698">
    <property type="entry name" value="FTHF_cligase"/>
</dbReference>
<comment type="caution">
    <text evidence="5">The sequence shown here is derived from an EMBL/GenBank/DDBJ whole genome shotgun (WGS) entry which is preliminary data.</text>
</comment>
<dbReference type="RefSeq" id="WP_191807571.1">
    <property type="nucleotide sequence ID" value="NZ_JACSQD010000003.1"/>
</dbReference>
<comment type="similarity">
    <text evidence="1 4">Belongs to the 5-formyltetrahydrofolate cyclo-ligase family.</text>
</comment>
<keyword evidence="2 4" id="KW-0547">Nucleotide-binding</keyword>
<gene>
    <name evidence="5" type="ORF">H9639_08030</name>
</gene>
<dbReference type="EMBL" id="JACSQD010000003">
    <property type="protein sequence ID" value="MBD7995241.1"/>
    <property type="molecule type" value="Genomic_DNA"/>
</dbReference>
<keyword evidence="4" id="KW-0479">Metal-binding</keyword>
<dbReference type="GO" id="GO:0030272">
    <property type="term" value="F:5-formyltetrahydrofolate cyclo-ligase activity"/>
    <property type="evidence" value="ECO:0007669"/>
    <property type="project" value="UniProtKB-EC"/>
</dbReference>
<comment type="cofactor">
    <cofactor evidence="4">
        <name>Mg(2+)</name>
        <dbReference type="ChEBI" id="CHEBI:18420"/>
    </cofactor>
</comment>
<keyword evidence="3 4" id="KW-0067">ATP-binding</keyword>
<evidence type="ECO:0000256" key="2">
    <source>
        <dbReference type="ARBA" id="ARBA00022741"/>
    </source>
</evidence>
<organism evidence="5 6">
    <name type="scientific">Arthrobacter gallicola</name>
    <dbReference type="NCBI Taxonomy" id="2762225"/>
    <lineage>
        <taxon>Bacteria</taxon>
        <taxon>Bacillati</taxon>
        <taxon>Actinomycetota</taxon>
        <taxon>Actinomycetes</taxon>
        <taxon>Micrococcales</taxon>
        <taxon>Micrococcaceae</taxon>
        <taxon>Arthrobacter</taxon>
    </lineage>
</organism>
<dbReference type="InterPro" id="IPR037171">
    <property type="entry name" value="NagB/RpiA_transferase-like"/>
</dbReference>
<dbReference type="EC" id="6.3.3.2" evidence="4"/>
<dbReference type="PIRSF" id="PIRSF006806">
    <property type="entry name" value="FTHF_cligase"/>
    <property type="match status" value="1"/>
</dbReference>
<dbReference type="PANTHER" id="PTHR23407:SF1">
    <property type="entry name" value="5-FORMYLTETRAHYDROFOLATE CYCLO-LIGASE"/>
    <property type="match status" value="1"/>
</dbReference>
<evidence type="ECO:0000313" key="6">
    <source>
        <dbReference type="Proteomes" id="UP000609874"/>
    </source>
</evidence>
<dbReference type="Pfam" id="PF01812">
    <property type="entry name" value="5-FTHF_cyc-lig"/>
    <property type="match status" value="1"/>
</dbReference>
<dbReference type="Gene3D" id="3.40.50.10420">
    <property type="entry name" value="NagB/RpiA/CoA transferase-like"/>
    <property type="match status" value="1"/>
</dbReference>
<keyword evidence="5" id="KW-0436">Ligase</keyword>
<evidence type="ECO:0000313" key="5">
    <source>
        <dbReference type="EMBL" id="MBD7995241.1"/>
    </source>
</evidence>
<protein>
    <recommendedName>
        <fullName evidence="4">5-formyltetrahydrofolate cyclo-ligase</fullName>
        <ecNumber evidence="4">6.3.3.2</ecNumber>
    </recommendedName>
</protein>
<name>A0ABR8USK8_9MICC</name>
<dbReference type="InterPro" id="IPR024185">
    <property type="entry name" value="FTHF_cligase-like_sf"/>
</dbReference>
<proteinExistence type="inferred from homology"/>
<comment type="catalytic activity">
    <reaction evidence="4">
        <text>(6S)-5-formyl-5,6,7,8-tetrahydrofolate + ATP = (6R)-5,10-methenyltetrahydrofolate + ADP + phosphate</text>
        <dbReference type="Rhea" id="RHEA:10488"/>
        <dbReference type="ChEBI" id="CHEBI:30616"/>
        <dbReference type="ChEBI" id="CHEBI:43474"/>
        <dbReference type="ChEBI" id="CHEBI:57455"/>
        <dbReference type="ChEBI" id="CHEBI:57457"/>
        <dbReference type="ChEBI" id="CHEBI:456216"/>
        <dbReference type="EC" id="6.3.3.2"/>
    </reaction>
</comment>
<dbReference type="NCBIfam" id="TIGR02727">
    <property type="entry name" value="MTHFS_bact"/>
    <property type="match status" value="1"/>
</dbReference>